<keyword evidence="3" id="KW-1185">Reference proteome</keyword>
<keyword evidence="1" id="KW-0472">Membrane</keyword>
<organism evidence="2 3">
    <name type="scientific">Caerostris extrusa</name>
    <name type="common">Bark spider</name>
    <name type="synonym">Caerostris bankana</name>
    <dbReference type="NCBI Taxonomy" id="172846"/>
    <lineage>
        <taxon>Eukaryota</taxon>
        <taxon>Metazoa</taxon>
        <taxon>Ecdysozoa</taxon>
        <taxon>Arthropoda</taxon>
        <taxon>Chelicerata</taxon>
        <taxon>Arachnida</taxon>
        <taxon>Araneae</taxon>
        <taxon>Araneomorphae</taxon>
        <taxon>Entelegynae</taxon>
        <taxon>Araneoidea</taxon>
        <taxon>Araneidae</taxon>
        <taxon>Caerostris</taxon>
    </lineage>
</organism>
<evidence type="ECO:0008006" key="4">
    <source>
        <dbReference type="Google" id="ProtNLM"/>
    </source>
</evidence>
<protein>
    <recommendedName>
        <fullName evidence="4">Maturase K</fullName>
    </recommendedName>
</protein>
<evidence type="ECO:0000256" key="1">
    <source>
        <dbReference type="SAM" id="Phobius"/>
    </source>
</evidence>
<name>A0AAV4MTA5_CAEEX</name>
<feature type="transmembrane region" description="Helical" evidence="1">
    <location>
        <begin position="94"/>
        <end position="111"/>
    </location>
</feature>
<dbReference type="EMBL" id="BPLR01002605">
    <property type="protein sequence ID" value="GIX75632.1"/>
    <property type="molecule type" value="Genomic_DNA"/>
</dbReference>
<sequence length="229" mass="26999">MEMVTGRTFLTMYEFMELFPKLYNFPFTRQTQSCISGSISLMLNGTCLMSCTNSPVAMPEDRYIFGSSYSDIHHKRKPHTSSEVVHKFCQPCQLPLIIIAMLVFVVCYYLGTNDKKHGPLSRLNLFCFQTWKRHTLRVENGSRLLQFITYCTPYVINELVIFRFHLDLRLIGRVKSRHQCWRRVSRKLSSLLSSKLTTPLSFSPLLLWTTNSENDYYWQSWPRLIIKER</sequence>
<keyword evidence="1" id="KW-0812">Transmembrane</keyword>
<evidence type="ECO:0000313" key="2">
    <source>
        <dbReference type="EMBL" id="GIX75632.1"/>
    </source>
</evidence>
<evidence type="ECO:0000313" key="3">
    <source>
        <dbReference type="Proteomes" id="UP001054945"/>
    </source>
</evidence>
<reference evidence="2 3" key="1">
    <citation type="submission" date="2021-06" db="EMBL/GenBank/DDBJ databases">
        <title>Caerostris extrusa draft genome.</title>
        <authorList>
            <person name="Kono N."/>
            <person name="Arakawa K."/>
        </authorList>
    </citation>
    <scope>NUCLEOTIDE SEQUENCE [LARGE SCALE GENOMIC DNA]</scope>
</reference>
<accession>A0AAV4MTA5</accession>
<keyword evidence="1" id="KW-1133">Transmembrane helix</keyword>
<proteinExistence type="predicted"/>
<gene>
    <name evidence="2" type="ORF">CEXT_213901</name>
</gene>
<dbReference type="AlphaFoldDB" id="A0AAV4MTA5"/>
<dbReference type="Proteomes" id="UP001054945">
    <property type="component" value="Unassembled WGS sequence"/>
</dbReference>
<comment type="caution">
    <text evidence="2">The sequence shown here is derived from an EMBL/GenBank/DDBJ whole genome shotgun (WGS) entry which is preliminary data.</text>
</comment>